<evidence type="ECO:0000313" key="1">
    <source>
        <dbReference type="EMBL" id="GAA4403384.1"/>
    </source>
</evidence>
<proteinExistence type="predicted"/>
<accession>A0ABP8KBQ6</accession>
<organism evidence="1 2">
    <name type="scientific">Ornithinibacter aureus</name>
    <dbReference type="NCBI Taxonomy" id="622664"/>
    <lineage>
        <taxon>Bacteria</taxon>
        <taxon>Bacillati</taxon>
        <taxon>Actinomycetota</taxon>
        <taxon>Actinomycetes</taxon>
        <taxon>Micrococcales</taxon>
        <taxon>Intrasporangiaceae</taxon>
        <taxon>Ornithinibacter</taxon>
    </lineage>
</organism>
<evidence type="ECO:0000313" key="2">
    <source>
        <dbReference type="Proteomes" id="UP001500390"/>
    </source>
</evidence>
<reference evidence="2" key="1">
    <citation type="journal article" date="2019" name="Int. J. Syst. Evol. Microbiol.">
        <title>The Global Catalogue of Microorganisms (GCM) 10K type strain sequencing project: providing services to taxonomists for standard genome sequencing and annotation.</title>
        <authorList>
            <consortium name="The Broad Institute Genomics Platform"/>
            <consortium name="The Broad Institute Genome Sequencing Center for Infectious Disease"/>
            <person name="Wu L."/>
            <person name="Ma J."/>
        </authorList>
    </citation>
    <scope>NUCLEOTIDE SEQUENCE [LARGE SCALE GENOMIC DNA]</scope>
    <source>
        <strain evidence="2">JCM 17738</strain>
    </source>
</reference>
<comment type="caution">
    <text evidence="1">The sequence shown here is derived from an EMBL/GenBank/DDBJ whole genome shotgun (WGS) entry which is preliminary data.</text>
</comment>
<sequence>MLEVGPATAGALVRTSSDTAESIKTRITYDAGMRTTVDLPPAVHRRARELAKERGQSLSSVIADLTVRGLAQFDTPVLLATDERTGLPTLSVGRRITDSDVADAVDEQ</sequence>
<name>A0ABP8KBQ6_9MICO</name>
<evidence type="ECO:0008006" key="3">
    <source>
        <dbReference type="Google" id="ProtNLM"/>
    </source>
</evidence>
<dbReference type="Proteomes" id="UP001500390">
    <property type="component" value="Unassembled WGS sequence"/>
</dbReference>
<dbReference type="InterPro" id="IPR010985">
    <property type="entry name" value="Ribbon_hlx_hlx"/>
</dbReference>
<gene>
    <name evidence="1" type="ORF">GCM10023153_33360</name>
</gene>
<dbReference type="EMBL" id="BAABFX010000050">
    <property type="protein sequence ID" value="GAA4403384.1"/>
    <property type="molecule type" value="Genomic_DNA"/>
</dbReference>
<protein>
    <recommendedName>
        <fullName evidence="3">Antitoxin</fullName>
    </recommendedName>
</protein>
<keyword evidence="2" id="KW-1185">Reference proteome</keyword>
<dbReference type="SUPFAM" id="SSF47598">
    <property type="entry name" value="Ribbon-helix-helix"/>
    <property type="match status" value="1"/>
</dbReference>